<dbReference type="Pfam" id="PF12719">
    <property type="entry name" value="Cnd3"/>
    <property type="match status" value="1"/>
</dbReference>
<feature type="compositionally biased region" description="Polar residues" evidence="9">
    <location>
        <begin position="870"/>
        <end position="885"/>
    </location>
</feature>
<evidence type="ECO:0000256" key="5">
    <source>
        <dbReference type="ARBA" id="ARBA00022776"/>
    </source>
</evidence>
<evidence type="ECO:0000259" key="10">
    <source>
        <dbReference type="PROSITE" id="PS50151"/>
    </source>
</evidence>
<feature type="compositionally biased region" description="Polar residues" evidence="9">
    <location>
        <begin position="1177"/>
        <end position="1191"/>
    </location>
</feature>
<feature type="region of interest" description="Disordered" evidence="9">
    <location>
        <begin position="507"/>
        <end position="550"/>
    </location>
</feature>
<evidence type="ECO:0000256" key="9">
    <source>
        <dbReference type="SAM" id="MobiDB-lite"/>
    </source>
</evidence>
<evidence type="ECO:0000256" key="8">
    <source>
        <dbReference type="SAM" id="Coils"/>
    </source>
</evidence>
<keyword evidence="12" id="KW-1185">Reference proteome</keyword>
<feature type="compositionally biased region" description="Low complexity" evidence="9">
    <location>
        <begin position="1163"/>
        <end position="1176"/>
    </location>
</feature>
<sequence>MAAKLTIKDVFMQCQNGMQCHAKMMKSLQKQYESMELPEFWSEFSHYLKYSLIVYKREPAVERTIDFVAKFVTMVSVPPPATEAAEEAGDSITDDVELNKLLVQMFDFLLESHSACDRAVRFRCCQLINKILNNLGEDAQIDDDLYDRIYESMLERLRDKCPVVRLHAVMAMARLQDPRDENCPVIKAYLFLINCDPNPEVRCAVLSCIAPSTKTLPAILERTRDVKDTVRKTAYKVMSEKVHIKALSIANRIRLLHDGLTDRTAVVKETCSSKLLQTWLRTFGGNVLDLLGSLDVESSLETCELAVQELLKSSSPEELVEKFDLLDESIMIPLEKLTSESSMYWQTVCKYIHSLGTEAEVHLEKVLPNCVEFCKYIQKKTVEKLFHDLLVADHVGHNLVKYIIPQLCEIRDYSDNLIAKIRVNLNELKEELDKVVNDQDFSRAAEIKQNISELEHERSQILNAAEPEIEEVRTEKASQIDVETVRATALRVIFDLLHLHGLEAIKNDPNEEQKTTGEEQADEEGKADETTNEELNTTNSSNTPGELKDDERSNAASKLIAFLCTFLDSESSDLRTVAAEGLSKLLLSGRVVSSKILSHLLLLWYNPLTEDDTYLRHCLGTFFPIFAFAGRGNQEIVEEAFIPTLKTIMNAPSSSPLAEVNIENVAELLVHLTNSKHLLENQNSEAVIDNPGHDRISATVCNEIISNPDSFNLKLWVKILNQVELSTDNDANVKELVVLAEQMLDIVKDKQCIKSIQKFHSCVKSMLKETIISDDLLSSQASSADGVNQTTTEVLPTKPTEDENTEANDTQNTTNMSMLDETVAEDGTSFFSETKTIKRSRTKGKSQNLNDTTRSKLSSTEEELEKSMTNGRITESVQEKSNGTTKSKKSASEEMDKSITNTENTESEKQNGKRTTKSKKSASDDTNKSVTNSEIIETVQKKQNGTSKSKKSASEDVDNSVTELSAKDGVSEATQEKQNKRQTTRTKKSSTEEKSNSESTNEIETNNKTEEPKQKGKGKQATRSKKSSTEETKKSDSETNGVESMQDKENGKQTKRSKKSSTEETDNSETGSQPTPKGRVRNSTRLSAAAIQTSEKITKSQTRQTTATKGTGDKTKGGKQQVEQLTDTPVTGGGRRSTRSAVTGKSKLIDNADDSDLENSVFASPTPRRGAPRAARNSNIGSTRKNLTNVMQEEETSSKESPRRSTRTLRSVQSADVSKKK</sequence>
<keyword evidence="5" id="KW-0498">Mitosis</keyword>
<dbReference type="PANTHER" id="PTHR14418:SF5">
    <property type="entry name" value="CONDENSIN COMPLEX SUBUNIT 3"/>
    <property type="match status" value="1"/>
</dbReference>
<evidence type="ECO:0000256" key="1">
    <source>
        <dbReference type="ARBA" id="ARBA00004286"/>
    </source>
</evidence>
<evidence type="ECO:0000256" key="6">
    <source>
        <dbReference type="ARBA" id="ARBA00023067"/>
    </source>
</evidence>
<feature type="domain" description="UVR" evidence="10">
    <location>
        <begin position="422"/>
        <end position="457"/>
    </location>
</feature>
<proteinExistence type="inferred from homology"/>
<evidence type="ECO:0000313" key="11">
    <source>
        <dbReference type="EMBL" id="KAJ8316952.1"/>
    </source>
</evidence>
<evidence type="ECO:0000256" key="2">
    <source>
        <dbReference type="ARBA" id="ARBA00006533"/>
    </source>
</evidence>
<feature type="compositionally biased region" description="Basic and acidic residues" evidence="9">
    <location>
        <begin position="965"/>
        <end position="979"/>
    </location>
</feature>
<organism evidence="11 12">
    <name type="scientific">Tegillarca granosa</name>
    <name type="common">Malaysian cockle</name>
    <name type="synonym">Anadara granosa</name>
    <dbReference type="NCBI Taxonomy" id="220873"/>
    <lineage>
        <taxon>Eukaryota</taxon>
        <taxon>Metazoa</taxon>
        <taxon>Spiralia</taxon>
        <taxon>Lophotrochozoa</taxon>
        <taxon>Mollusca</taxon>
        <taxon>Bivalvia</taxon>
        <taxon>Autobranchia</taxon>
        <taxon>Pteriomorphia</taxon>
        <taxon>Arcoida</taxon>
        <taxon>Arcoidea</taxon>
        <taxon>Arcidae</taxon>
        <taxon>Tegillarca</taxon>
    </lineage>
</organism>
<evidence type="ECO:0000256" key="7">
    <source>
        <dbReference type="ARBA" id="ARBA00023306"/>
    </source>
</evidence>
<name>A0ABQ9FK62_TEGGR</name>
<dbReference type="PROSITE" id="PS50151">
    <property type="entry name" value="UVR"/>
    <property type="match status" value="1"/>
</dbReference>
<dbReference type="InterPro" id="IPR016024">
    <property type="entry name" value="ARM-type_fold"/>
</dbReference>
<dbReference type="InterPro" id="IPR001943">
    <property type="entry name" value="UVR_dom"/>
</dbReference>
<comment type="subcellular location">
    <subcellularLocation>
        <location evidence="1">Chromosome</location>
    </subcellularLocation>
</comment>
<comment type="similarity">
    <text evidence="2">Belongs to the CND3 (condensin subunit 3) family.</text>
</comment>
<dbReference type="InterPro" id="IPR025977">
    <property type="entry name" value="Cnd3_C"/>
</dbReference>
<feature type="compositionally biased region" description="Basic and acidic residues" evidence="9">
    <location>
        <begin position="507"/>
        <end position="529"/>
    </location>
</feature>
<feature type="compositionally biased region" description="Polar residues" evidence="9">
    <location>
        <begin position="1068"/>
        <end position="1104"/>
    </location>
</feature>
<comment type="caution">
    <text evidence="11">The sequence shown here is derived from an EMBL/GenBank/DDBJ whole genome shotgun (WGS) entry which is preliminary data.</text>
</comment>
<gene>
    <name evidence="11" type="ORF">KUTeg_004856</name>
</gene>
<keyword evidence="3" id="KW-0158">Chromosome</keyword>
<evidence type="ECO:0000256" key="3">
    <source>
        <dbReference type="ARBA" id="ARBA00022454"/>
    </source>
</evidence>
<protein>
    <recommendedName>
        <fullName evidence="10">UVR domain-containing protein</fullName>
    </recommendedName>
</protein>
<keyword evidence="7" id="KW-0131">Cell cycle</keyword>
<feature type="compositionally biased region" description="Polar residues" evidence="9">
    <location>
        <begin position="807"/>
        <end position="817"/>
    </location>
</feature>
<feature type="coiled-coil region" evidence="8">
    <location>
        <begin position="418"/>
        <end position="464"/>
    </location>
</feature>
<feature type="compositionally biased region" description="Basic and acidic residues" evidence="9">
    <location>
        <begin position="1005"/>
        <end position="1014"/>
    </location>
</feature>
<evidence type="ECO:0000256" key="4">
    <source>
        <dbReference type="ARBA" id="ARBA00022618"/>
    </source>
</evidence>
<feature type="compositionally biased region" description="Polar residues" evidence="9">
    <location>
        <begin position="1208"/>
        <end position="1221"/>
    </location>
</feature>
<evidence type="ECO:0000313" key="12">
    <source>
        <dbReference type="Proteomes" id="UP001217089"/>
    </source>
</evidence>
<feature type="region of interest" description="Disordered" evidence="9">
    <location>
        <begin position="781"/>
        <end position="1221"/>
    </location>
</feature>
<dbReference type="SUPFAM" id="SSF48371">
    <property type="entry name" value="ARM repeat"/>
    <property type="match status" value="1"/>
</dbReference>
<dbReference type="Gene3D" id="1.25.10.10">
    <property type="entry name" value="Leucine-rich Repeat Variant"/>
    <property type="match status" value="1"/>
</dbReference>
<accession>A0ABQ9FK62</accession>
<dbReference type="InterPro" id="IPR027165">
    <property type="entry name" value="CND3"/>
</dbReference>
<dbReference type="InterPro" id="IPR011989">
    <property type="entry name" value="ARM-like"/>
</dbReference>
<feature type="compositionally biased region" description="Basic residues" evidence="9">
    <location>
        <begin position="1015"/>
        <end position="1026"/>
    </location>
</feature>
<feature type="compositionally biased region" description="Low complexity" evidence="9">
    <location>
        <begin position="533"/>
        <end position="543"/>
    </location>
</feature>
<reference evidence="11 12" key="1">
    <citation type="submission" date="2022-12" db="EMBL/GenBank/DDBJ databases">
        <title>Chromosome-level genome of Tegillarca granosa.</title>
        <authorList>
            <person name="Kim J."/>
        </authorList>
    </citation>
    <scope>NUCLEOTIDE SEQUENCE [LARGE SCALE GENOMIC DNA]</scope>
    <source>
        <strain evidence="11">Teg-2019</strain>
        <tissue evidence="11">Adductor muscle</tissue>
    </source>
</reference>
<keyword evidence="8" id="KW-0175">Coiled coil</keyword>
<dbReference type="PANTHER" id="PTHR14418">
    <property type="entry name" value="CONDENSIN COMPLEX SUBUNIT 3-RELATED"/>
    <property type="match status" value="1"/>
</dbReference>
<feature type="compositionally biased region" description="Basic and acidic residues" evidence="9">
    <location>
        <begin position="1027"/>
        <end position="1037"/>
    </location>
</feature>
<keyword evidence="6" id="KW-0226">DNA condensation</keyword>
<dbReference type="EMBL" id="JARBDR010000246">
    <property type="protein sequence ID" value="KAJ8316952.1"/>
    <property type="molecule type" value="Genomic_DNA"/>
</dbReference>
<keyword evidence="4" id="KW-0132">Cell division</keyword>
<feature type="compositionally biased region" description="Polar residues" evidence="9">
    <location>
        <begin position="928"/>
        <end position="947"/>
    </location>
</feature>
<dbReference type="Proteomes" id="UP001217089">
    <property type="component" value="Unassembled WGS sequence"/>
</dbReference>